<protein>
    <recommendedName>
        <fullName evidence="6">UDP-glucose 4-epimerase</fullName>
        <ecNumber evidence="5">5.1.3.2</ecNumber>
    </recommendedName>
    <alternativeName>
        <fullName evidence="11">Galactowaldenase</fullName>
    </alternativeName>
    <alternativeName>
        <fullName evidence="10">UDP-galactose 4-epimerase</fullName>
    </alternativeName>
</protein>
<keyword evidence="7" id="KW-0520">NAD</keyword>
<evidence type="ECO:0000256" key="10">
    <source>
        <dbReference type="ARBA" id="ARBA00031367"/>
    </source>
</evidence>
<name>A0A6I4W8E5_9ACTN</name>
<proteinExistence type="inferred from homology"/>
<dbReference type="NCBIfam" id="TIGR01179">
    <property type="entry name" value="galE"/>
    <property type="match status" value="1"/>
</dbReference>
<keyword evidence="14" id="KW-1185">Reference proteome</keyword>
<evidence type="ECO:0000256" key="1">
    <source>
        <dbReference type="ARBA" id="ARBA00000083"/>
    </source>
</evidence>
<comment type="pathway">
    <text evidence="3">Carbohydrate metabolism; galactose metabolism.</text>
</comment>
<comment type="similarity">
    <text evidence="4">Belongs to the NAD(P)-dependent epimerase/dehydratase family.</text>
</comment>
<evidence type="ECO:0000313" key="13">
    <source>
        <dbReference type="EMBL" id="MXQ65761.1"/>
    </source>
</evidence>
<gene>
    <name evidence="13" type="primary">galE</name>
    <name evidence="13" type="ORF">GQ466_17185</name>
</gene>
<dbReference type="GO" id="GO:0003978">
    <property type="term" value="F:UDP-glucose 4-epimerase activity"/>
    <property type="evidence" value="ECO:0007669"/>
    <property type="project" value="UniProtKB-EC"/>
</dbReference>
<evidence type="ECO:0000256" key="8">
    <source>
        <dbReference type="ARBA" id="ARBA00023235"/>
    </source>
</evidence>
<evidence type="ECO:0000256" key="6">
    <source>
        <dbReference type="ARBA" id="ARBA00018569"/>
    </source>
</evidence>
<evidence type="ECO:0000313" key="14">
    <source>
        <dbReference type="Proteomes" id="UP000431901"/>
    </source>
</evidence>
<evidence type="ECO:0000256" key="9">
    <source>
        <dbReference type="ARBA" id="ARBA00023277"/>
    </source>
</evidence>
<dbReference type="PANTHER" id="PTHR43725:SF53">
    <property type="entry name" value="UDP-ARABINOSE 4-EPIMERASE 1"/>
    <property type="match status" value="1"/>
</dbReference>
<dbReference type="InterPro" id="IPR001509">
    <property type="entry name" value="Epimerase_deHydtase"/>
</dbReference>
<dbReference type="RefSeq" id="WP_161103986.1">
    <property type="nucleotide sequence ID" value="NZ_JBHLYI010000026.1"/>
</dbReference>
<keyword evidence="9" id="KW-0119">Carbohydrate metabolism</keyword>
<dbReference type="EC" id="5.1.3.2" evidence="5"/>
<sequence length="318" mass="33616">MKLLVTGGAGYVGSVVAARLLEFGHRVVVLDDLSTGHADACPAGARLVRGTLRGAAFRVLAEGGFDAVLHLAARSVADGSASWPEDCWDVNLGETLVLLDAMRRTGVDRIVASSTAAVYGKPTSVPVRETDPTAPTGPFGAARLAVDQTLEEFARRYGLGGVSLRHANVAGAYGRHGERHAVETHLVPNLLAVALGRRDRADLFGTDHPTPDGTCVRDYVHVADLGAAYALALQACEPGRHVVYNVGGETGYSVKDVLDVCREVTGRPIPVRVAPRRPGDAPVLVASAARIGADLGWTARRGLPAMVEDAWRFHRDGR</sequence>
<dbReference type="InterPro" id="IPR005886">
    <property type="entry name" value="UDP_G4E"/>
</dbReference>
<dbReference type="Pfam" id="PF01370">
    <property type="entry name" value="Epimerase"/>
    <property type="match status" value="1"/>
</dbReference>
<dbReference type="Gene3D" id="3.40.50.720">
    <property type="entry name" value="NAD(P)-binding Rossmann-like Domain"/>
    <property type="match status" value="1"/>
</dbReference>
<reference evidence="13 14" key="1">
    <citation type="submission" date="2019-12" db="EMBL/GenBank/DDBJ databases">
        <title>Nocardia macrotermitis sp. nov. and Nocardia aurantia sp. nov., isolated from the gut of the fungus growing-termite Macrotermes natalensis.</title>
        <authorList>
            <person name="Christine B."/>
            <person name="Rene B."/>
        </authorList>
    </citation>
    <scope>NUCLEOTIDE SEQUENCE [LARGE SCALE GENOMIC DNA]</scope>
    <source>
        <strain evidence="13 14">DSM 102126</strain>
    </source>
</reference>
<evidence type="ECO:0000256" key="2">
    <source>
        <dbReference type="ARBA" id="ARBA00001911"/>
    </source>
</evidence>
<dbReference type="EMBL" id="WUTW01000003">
    <property type="protein sequence ID" value="MXQ65761.1"/>
    <property type="molecule type" value="Genomic_DNA"/>
</dbReference>
<feature type="domain" description="NAD-dependent epimerase/dehydratase" evidence="12">
    <location>
        <begin position="4"/>
        <end position="247"/>
    </location>
</feature>
<dbReference type="UniPathway" id="UPA00214"/>
<evidence type="ECO:0000256" key="3">
    <source>
        <dbReference type="ARBA" id="ARBA00004947"/>
    </source>
</evidence>
<comment type="caution">
    <text evidence="13">The sequence shown here is derived from an EMBL/GenBank/DDBJ whole genome shotgun (WGS) entry which is preliminary data.</text>
</comment>
<dbReference type="PANTHER" id="PTHR43725">
    <property type="entry name" value="UDP-GLUCOSE 4-EPIMERASE"/>
    <property type="match status" value="1"/>
</dbReference>
<dbReference type="Proteomes" id="UP000431901">
    <property type="component" value="Unassembled WGS sequence"/>
</dbReference>
<comment type="cofactor">
    <cofactor evidence="2">
        <name>NAD(+)</name>
        <dbReference type="ChEBI" id="CHEBI:57540"/>
    </cofactor>
</comment>
<organism evidence="13 14">
    <name type="scientific">Actinomadura rayongensis</name>
    <dbReference type="NCBI Taxonomy" id="1429076"/>
    <lineage>
        <taxon>Bacteria</taxon>
        <taxon>Bacillati</taxon>
        <taxon>Actinomycetota</taxon>
        <taxon>Actinomycetes</taxon>
        <taxon>Streptosporangiales</taxon>
        <taxon>Thermomonosporaceae</taxon>
        <taxon>Actinomadura</taxon>
    </lineage>
</organism>
<dbReference type="InterPro" id="IPR036291">
    <property type="entry name" value="NAD(P)-bd_dom_sf"/>
</dbReference>
<keyword evidence="8 13" id="KW-0413">Isomerase</keyword>
<evidence type="ECO:0000256" key="5">
    <source>
        <dbReference type="ARBA" id="ARBA00013189"/>
    </source>
</evidence>
<dbReference type="AlphaFoldDB" id="A0A6I4W8E5"/>
<dbReference type="Gene3D" id="3.90.25.10">
    <property type="entry name" value="UDP-galactose 4-epimerase, domain 1"/>
    <property type="match status" value="1"/>
</dbReference>
<comment type="catalytic activity">
    <reaction evidence="1">
        <text>UDP-alpha-D-glucose = UDP-alpha-D-galactose</text>
        <dbReference type="Rhea" id="RHEA:22168"/>
        <dbReference type="ChEBI" id="CHEBI:58885"/>
        <dbReference type="ChEBI" id="CHEBI:66914"/>
        <dbReference type="EC" id="5.1.3.2"/>
    </reaction>
</comment>
<dbReference type="GO" id="GO:0033499">
    <property type="term" value="P:galactose catabolic process via UDP-galactose, Leloir pathway"/>
    <property type="evidence" value="ECO:0007669"/>
    <property type="project" value="TreeGrafter"/>
</dbReference>
<dbReference type="SUPFAM" id="SSF51735">
    <property type="entry name" value="NAD(P)-binding Rossmann-fold domains"/>
    <property type="match status" value="1"/>
</dbReference>
<dbReference type="OrthoDB" id="3513148at2"/>
<evidence type="ECO:0000256" key="11">
    <source>
        <dbReference type="ARBA" id="ARBA00033067"/>
    </source>
</evidence>
<accession>A0A6I4W8E5</accession>
<evidence type="ECO:0000259" key="12">
    <source>
        <dbReference type="Pfam" id="PF01370"/>
    </source>
</evidence>
<evidence type="ECO:0000256" key="7">
    <source>
        <dbReference type="ARBA" id="ARBA00023027"/>
    </source>
</evidence>
<evidence type="ECO:0000256" key="4">
    <source>
        <dbReference type="ARBA" id="ARBA00007637"/>
    </source>
</evidence>